<evidence type="ECO:0000256" key="1">
    <source>
        <dbReference type="ARBA" id="ARBA00006817"/>
    </source>
</evidence>
<dbReference type="InterPro" id="IPR013538">
    <property type="entry name" value="ASHA1/2-like_C"/>
</dbReference>
<feature type="domain" description="Activator of Hsp90 ATPase homologue 1/2-like C-terminal" evidence="2">
    <location>
        <begin position="27"/>
        <end position="139"/>
    </location>
</feature>
<gene>
    <name evidence="3" type="ORF">HNR15_001805</name>
</gene>
<dbReference type="RefSeq" id="WP_179481054.1">
    <property type="nucleotide sequence ID" value="NZ_JACCFW010000001.1"/>
</dbReference>
<organism evidence="3 4">
    <name type="scientific">Allobranchiibius huperziae</name>
    <dbReference type="NCBI Taxonomy" id="1874116"/>
    <lineage>
        <taxon>Bacteria</taxon>
        <taxon>Bacillati</taxon>
        <taxon>Actinomycetota</taxon>
        <taxon>Actinomycetes</taxon>
        <taxon>Micrococcales</taxon>
        <taxon>Dermacoccaceae</taxon>
        <taxon>Allobranchiibius</taxon>
    </lineage>
</organism>
<comment type="similarity">
    <text evidence="1">Belongs to the AHA1 family.</text>
</comment>
<accession>A0A853DBZ5</accession>
<keyword evidence="4" id="KW-1185">Reference proteome</keyword>
<evidence type="ECO:0000259" key="2">
    <source>
        <dbReference type="Pfam" id="PF08327"/>
    </source>
</evidence>
<name>A0A853DBZ5_9MICO</name>
<dbReference type="InterPro" id="IPR023393">
    <property type="entry name" value="START-like_dom_sf"/>
</dbReference>
<protein>
    <submittedName>
        <fullName evidence="3">Uncharacterized protein YndB with AHSA1/START domain</fullName>
    </submittedName>
</protein>
<dbReference type="Proteomes" id="UP000571817">
    <property type="component" value="Unassembled WGS sequence"/>
</dbReference>
<dbReference type="EMBL" id="JACCFW010000001">
    <property type="protein sequence ID" value="NYJ74842.1"/>
    <property type="molecule type" value="Genomic_DNA"/>
</dbReference>
<reference evidence="3 4" key="1">
    <citation type="submission" date="2020-07" db="EMBL/GenBank/DDBJ databases">
        <title>Sequencing the genomes of 1000 actinobacteria strains.</title>
        <authorList>
            <person name="Klenk H.-P."/>
        </authorList>
    </citation>
    <scope>NUCLEOTIDE SEQUENCE [LARGE SCALE GENOMIC DNA]</scope>
    <source>
        <strain evidence="3 4">DSM 29531</strain>
    </source>
</reference>
<dbReference type="SUPFAM" id="SSF55961">
    <property type="entry name" value="Bet v1-like"/>
    <property type="match status" value="1"/>
</dbReference>
<proteinExistence type="inferred from homology"/>
<dbReference type="AlphaFoldDB" id="A0A853DBZ5"/>
<dbReference type="Pfam" id="PF08327">
    <property type="entry name" value="AHSA1"/>
    <property type="match status" value="1"/>
</dbReference>
<dbReference type="Gene3D" id="3.30.530.20">
    <property type="match status" value="1"/>
</dbReference>
<evidence type="ECO:0000313" key="4">
    <source>
        <dbReference type="Proteomes" id="UP000571817"/>
    </source>
</evidence>
<sequence length="160" mass="17757">MIRTEQHTYVKQVDGRGVVHVDDLYATDPQDLWEAVTDPARLAQWLVTVTGDLRVGGEITTAFTSGAQDPARITACEPPRRLVVEFAEGDDEATTIEATLTPEAGGTRLVVEEGGFDLDRAPFHEAGWGVHLDDLAAHLRGEECEPWKPRWEARLQRARL</sequence>
<comment type="caution">
    <text evidence="3">The sequence shown here is derived from an EMBL/GenBank/DDBJ whole genome shotgun (WGS) entry which is preliminary data.</text>
</comment>
<evidence type="ECO:0000313" key="3">
    <source>
        <dbReference type="EMBL" id="NYJ74842.1"/>
    </source>
</evidence>